<evidence type="ECO:0008006" key="3">
    <source>
        <dbReference type="Google" id="ProtNLM"/>
    </source>
</evidence>
<name>A0A9X9BV95_PSEMA</name>
<accession>A0A9X9BV95</accession>
<dbReference type="EMBL" id="VFEQ01000003">
    <property type="protein sequence ID" value="TWR61792.1"/>
    <property type="molecule type" value="Genomic_DNA"/>
</dbReference>
<evidence type="ECO:0000313" key="1">
    <source>
        <dbReference type="EMBL" id="TWR61792.1"/>
    </source>
</evidence>
<comment type="caution">
    <text evidence="1">The sequence shown here is derived from an EMBL/GenBank/DDBJ whole genome shotgun (WGS) entry which is preliminary data.</text>
</comment>
<dbReference type="OrthoDB" id="5682000at2"/>
<dbReference type="InterPro" id="IPR025679">
    <property type="entry name" value="Imm2"/>
</dbReference>
<sequence>MEERVTYAEIRAWFLGSYYSYCRVKLRHRSAWVEGESEVGFAYSELENSFDLPVEKLMLEVLALVLSAGRSSESVRKYHMDAALKLIEQIDLASMLKELTPEEAADLVEDLRLLGIC</sequence>
<organism evidence="1 2">
    <name type="scientific">Pseudomonas marginalis</name>
    <name type="common">Pseudomonas panacis</name>
    <dbReference type="NCBI Taxonomy" id="298"/>
    <lineage>
        <taxon>Bacteria</taxon>
        <taxon>Pseudomonadati</taxon>
        <taxon>Pseudomonadota</taxon>
        <taxon>Gammaproteobacteria</taxon>
        <taxon>Pseudomonadales</taxon>
        <taxon>Pseudomonadaceae</taxon>
        <taxon>Pseudomonas</taxon>
    </lineage>
</organism>
<reference evidence="1 2" key="1">
    <citation type="submission" date="2019-06" db="EMBL/GenBank/DDBJ databases">
        <title>Pseudomonas bimorpha sp. nov. isolated from bovine raw milk and skim milk concentrate.</title>
        <authorList>
            <person name="Hofmann K."/>
            <person name="Huptas C."/>
            <person name="Doll E."/>
            <person name="Scherer S."/>
            <person name="Wenning M."/>
        </authorList>
    </citation>
    <scope>NUCLEOTIDE SEQUENCE [LARGE SCALE GENOMIC DNA]</scope>
    <source>
        <strain evidence="1 2">DSM 13124</strain>
    </source>
</reference>
<dbReference type="Pfam" id="PF14426">
    <property type="entry name" value="Imm2"/>
    <property type="match status" value="1"/>
</dbReference>
<dbReference type="Proteomes" id="UP000316123">
    <property type="component" value="Unassembled WGS sequence"/>
</dbReference>
<dbReference type="AlphaFoldDB" id="A0A9X9BV95"/>
<gene>
    <name evidence="1" type="ORF">FIV41_07190</name>
</gene>
<dbReference type="RefSeq" id="WP_074847373.1">
    <property type="nucleotide sequence ID" value="NZ_FNSU01000003.1"/>
</dbReference>
<evidence type="ECO:0000313" key="2">
    <source>
        <dbReference type="Proteomes" id="UP000316123"/>
    </source>
</evidence>
<protein>
    <recommendedName>
        <fullName evidence="3">Immunity protein Imm2</fullName>
    </recommendedName>
</protein>
<proteinExistence type="predicted"/>